<comment type="caution">
    <text evidence="2">The sequence shown here is derived from an EMBL/GenBank/DDBJ whole genome shotgun (WGS) entry which is preliminary data.</text>
</comment>
<dbReference type="Gene3D" id="3.40.50.1820">
    <property type="entry name" value="alpha/beta hydrolase"/>
    <property type="match status" value="1"/>
</dbReference>
<accession>A0A511XHD2</accession>
<dbReference type="AlphaFoldDB" id="A0A511XHD2"/>
<feature type="domain" description="AB hydrolase-1" evidence="1">
    <location>
        <begin position="29"/>
        <end position="194"/>
    </location>
</feature>
<organism evidence="2 3">
    <name type="scientific">Acetobacter oeni</name>
    <dbReference type="NCBI Taxonomy" id="304077"/>
    <lineage>
        <taxon>Bacteria</taxon>
        <taxon>Pseudomonadati</taxon>
        <taxon>Pseudomonadota</taxon>
        <taxon>Alphaproteobacteria</taxon>
        <taxon>Acetobacterales</taxon>
        <taxon>Acetobacteraceae</taxon>
        <taxon>Acetobacter</taxon>
    </lineage>
</organism>
<evidence type="ECO:0000313" key="3">
    <source>
        <dbReference type="Proteomes" id="UP000321746"/>
    </source>
</evidence>
<dbReference type="OrthoDB" id="9812774at2"/>
<protein>
    <submittedName>
        <fullName evidence="2">Fluoroacetate dehalogenase</fullName>
    </submittedName>
</protein>
<reference evidence="2 3" key="1">
    <citation type="submission" date="2019-07" db="EMBL/GenBank/DDBJ databases">
        <title>Whole genome shotgun sequence of Acetobacter oeni NBRC 105207.</title>
        <authorList>
            <person name="Hosoyama A."/>
            <person name="Uohara A."/>
            <person name="Ohji S."/>
            <person name="Ichikawa N."/>
        </authorList>
    </citation>
    <scope>NUCLEOTIDE SEQUENCE [LARGE SCALE GENOMIC DNA]</scope>
    <source>
        <strain evidence="2 3">NBRC 105207</strain>
    </source>
</reference>
<dbReference type="SUPFAM" id="SSF53474">
    <property type="entry name" value="alpha/beta-Hydrolases"/>
    <property type="match status" value="1"/>
</dbReference>
<dbReference type="PANTHER" id="PTHR43798">
    <property type="entry name" value="MONOACYLGLYCEROL LIPASE"/>
    <property type="match status" value="1"/>
</dbReference>
<keyword evidence="3" id="KW-1185">Reference proteome</keyword>
<dbReference type="EMBL" id="BJYG01000005">
    <property type="protein sequence ID" value="GEN62354.1"/>
    <property type="molecule type" value="Genomic_DNA"/>
</dbReference>
<evidence type="ECO:0000259" key="1">
    <source>
        <dbReference type="Pfam" id="PF00561"/>
    </source>
</evidence>
<dbReference type="InterPro" id="IPR050266">
    <property type="entry name" value="AB_hydrolase_sf"/>
</dbReference>
<proteinExistence type="predicted"/>
<gene>
    <name evidence="2" type="ORF">AOE01nite_05780</name>
</gene>
<dbReference type="InterPro" id="IPR000073">
    <property type="entry name" value="AB_hydrolase_1"/>
</dbReference>
<name>A0A511XHD2_9PROT</name>
<dbReference type="InterPro" id="IPR029058">
    <property type="entry name" value="AB_hydrolase_fold"/>
</dbReference>
<dbReference type="Pfam" id="PF00561">
    <property type="entry name" value="Abhydrolase_1"/>
    <property type="match status" value="1"/>
</dbReference>
<sequence length="264" mass="29256">MFFEGFSLVTQDVQGVRYRFRSGGTAPDAIFLLHGRPETHVMWHRVGPLLARYYTVICPDLHPERSPEQQVNDLLTLATITGHDKFVIVGQDYGAHLGYLTAATAPDRVQALVLMEALPAATHEGRDDMAFSLAQYNSCWFAQLHPKPESHTIPVPAEWLEKPLPAESVFAPEAVADYLSASIWQHARTVTWAAACHPIRCPVLVLWAASGRIGGWYDPVRRWCDVTSAPTEGHAINGLHFLAEEAPGDVETAISLFLEHCIPE</sequence>
<dbReference type="Proteomes" id="UP000321746">
    <property type="component" value="Unassembled WGS sequence"/>
</dbReference>
<dbReference type="RefSeq" id="WP_146885851.1">
    <property type="nucleotide sequence ID" value="NZ_BJYG01000005.1"/>
</dbReference>
<evidence type="ECO:0000313" key="2">
    <source>
        <dbReference type="EMBL" id="GEN62354.1"/>
    </source>
</evidence>